<dbReference type="EMBL" id="CAXLJM020000068">
    <property type="protein sequence ID" value="CAL8123127.1"/>
    <property type="molecule type" value="Genomic_DNA"/>
</dbReference>
<evidence type="ECO:0000256" key="1">
    <source>
        <dbReference type="SAM" id="MobiDB-lite"/>
    </source>
</evidence>
<comment type="caution">
    <text evidence="3">The sequence shown here is derived from an EMBL/GenBank/DDBJ whole genome shotgun (WGS) entry which is preliminary data.</text>
</comment>
<dbReference type="Proteomes" id="UP001642540">
    <property type="component" value="Unassembled WGS sequence"/>
</dbReference>
<keyword evidence="2" id="KW-1133">Transmembrane helix</keyword>
<feature type="transmembrane region" description="Helical" evidence="2">
    <location>
        <begin position="225"/>
        <end position="246"/>
    </location>
</feature>
<keyword evidence="2" id="KW-0472">Membrane</keyword>
<feature type="region of interest" description="Disordered" evidence="1">
    <location>
        <begin position="1"/>
        <end position="32"/>
    </location>
</feature>
<protein>
    <submittedName>
        <fullName evidence="3">Uncharacterized protein</fullName>
    </submittedName>
</protein>
<feature type="compositionally biased region" description="Basic and acidic residues" evidence="1">
    <location>
        <begin position="168"/>
        <end position="184"/>
    </location>
</feature>
<feature type="transmembrane region" description="Helical" evidence="2">
    <location>
        <begin position="266"/>
        <end position="288"/>
    </location>
</feature>
<gene>
    <name evidence="3" type="ORF">ODALV1_LOCUS20101</name>
</gene>
<feature type="compositionally biased region" description="Polar residues" evidence="1">
    <location>
        <begin position="144"/>
        <end position="162"/>
    </location>
</feature>
<feature type="compositionally biased region" description="Low complexity" evidence="1">
    <location>
        <begin position="21"/>
        <end position="32"/>
    </location>
</feature>
<reference evidence="3 4" key="1">
    <citation type="submission" date="2024-08" db="EMBL/GenBank/DDBJ databases">
        <authorList>
            <person name="Cucini C."/>
            <person name="Frati F."/>
        </authorList>
    </citation>
    <scope>NUCLEOTIDE SEQUENCE [LARGE SCALE GENOMIC DNA]</scope>
</reference>
<accession>A0ABP1R9P1</accession>
<evidence type="ECO:0000256" key="2">
    <source>
        <dbReference type="SAM" id="Phobius"/>
    </source>
</evidence>
<name>A0ABP1R9P1_9HEXA</name>
<feature type="region of interest" description="Disordered" evidence="1">
    <location>
        <begin position="342"/>
        <end position="368"/>
    </location>
</feature>
<evidence type="ECO:0000313" key="4">
    <source>
        <dbReference type="Proteomes" id="UP001642540"/>
    </source>
</evidence>
<proteinExistence type="predicted"/>
<feature type="compositionally biased region" description="Polar residues" evidence="1">
    <location>
        <begin position="1"/>
        <end position="18"/>
    </location>
</feature>
<feature type="compositionally biased region" description="Low complexity" evidence="1">
    <location>
        <begin position="405"/>
        <end position="417"/>
    </location>
</feature>
<feature type="region of interest" description="Disordered" evidence="1">
    <location>
        <begin position="57"/>
        <end position="216"/>
    </location>
</feature>
<feature type="compositionally biased region" description="Polar residues" evidence="1">
    <location>
        <begin position="185"/>
        <end position="210"/>
    </location>
</feature>
<feature type="region of interest" description="Disordered" evidence="1">
    <location>
        <begin position="381"/>
        <end position="526"/>
    </location>
</feature>
<sequence length="526" mass="55360">MGRSQQEAYKNNNPTSMFNHPPQQQPILGGGILSISGSTSNAAAAAASMNPPMALVSGDDGSGGASTTVLSLPPGAVTVNPRGGIDISWRNPYHVPGSSVSRCRAYSRDFPSSFGAGPSVSSSRGTRGRRPSSSSSSGLGRNSIATAAQASNHSNHSQNATIETPEGMTDRSTRSEHTSFDRDTITPQRSLSLTSPETGGDQSSRVTSGRPSLENDPSWACTKRVGLTLCFLAFILLGTVGAKFMIQGPGVIDTSRTGKAEAAAYFLFTELIFVAFAMALFFTGVACLRKRTNDYLLRQFNQYILNTSATPGAAGGAMGGIPGQDAYDFEYYDGGIPPSASSMIPGAGSPNRNPHHHHHHHAHHGGFHNYRHQRSVGSLMEEGDYGEGDLASPPNFHGAGPIHYPPHYNGSNGGNSSRHGRSKPPPYHIALYLPLPEGMGGGSSPEESRSGNNNYDQDGNKSSKSGDAIGFIDSSSVKDAQDAGAVVNYSGSNSNDNRDSNADGNGDGNHHQDNRSETPPPPYEQL</sequence>
<keyword evidence="4" id="KW-1185">Reference proteome</keyword>
<feature type="compositionally biased region" description="Polar residues" evidence="1">
    <location>
        <begin position="455"/>
        <end position="465"/>
    </location>
</feature>
<evidence type="ECO:0000313" key="3">
    <source>
        <dbReference type="EMBL" id="CAL8123127.1"/>
    </source>
</evidence>
<feature type="compositionally biased region" description="Basic residues" evidence="1">
    <location>
        <begin position="353"/>
        <end position="368"/>
    </location>
</feature>
<keyword evidence="2" id="KW-0812">Transmembrane</keyword>
<feature type="compositionally biased region" description="Low complexity" evidence="1">
    <location>
        <begin position="110"/>
        <end position="143"/>
    </location>
</feature>
<organism evidence="3 4">
    <name type="scientific">Orchesella dallaii</name>
    <dbReference type="NCBI Taxonomy" id="48710"/>
    <lineage>
        <taxon>Eukaryota</taxon>
        <taxon>Metazoa</taxon>
        <taxon>Ecdysozoa</taxon>
        <taxon>Arthropoda</taxon>
        <taxon>Hexapoda</taxon>
        <taxon>Collembola</taxon>
        <taxon>Entomobryomorpha</taxon>
        <taxon>Entomobryoidea</taxon>
        <taxon>Orchesellidae</taxon>
        <taxon>Orchesellinae</taxon>
        <taxon>Orchesella</taxon>
    </lineage>
</organism>